<dbReference type="EMBL" id="PUHZ01000021">
    <property type="protein sequence ID" value="PQO44129.1"/>
    <property type="molecule type" value="Genomic_DNA"/>
</dbReference>
<dbReference type="Proteomes" id="UP000237819">
    <property type="component" value="Unassembled WGS sequence"/>
</dbReference>
<evidence type="ECO:0000313" key="2">
    <source>
        <dbReference type="EMBL" id="PQO44129.1"/>
    </source>
</evidence>
<name>A0A2S8GI51_9BACT</name>
<dbReference type="RefSeq" id="WP_105337528.1">
    <property type="nucleotide sequence ID" value="NZ_PUHZ01000021.1"/>
</dbReference>
<reference evidence="2 3" key="1">
    <citation type="submission" date="2018-02" db="EMBL/GenBank/DDBJ databases">
        <title>Comparative genomes isolates from brazilian mangrove.</title>
        <authorList>
            <person name="Araujo J.E."/>
            <person name="Taketani R.G."/>
            <person name="Silva M.C.P."/>
            <person name="Loureco M.V."/>
            <person name="Andreote F.D."/>
        </authorList>
    </citation>
    <scope>NUCLEOTIDE SEQUENCE [LARGE SCALE GENOMIC DNA]</scope>
    <source>
        <strain evidence="2 3">Nap-Phe MGV</strain>
    </source>
</reference>
<gene>
    <name evidence="2" type="ORF">C5Y93_21575</name>
</gene>
<comment type="caution">
    <text evidence="2">The sequence shown here is derived from an EMBL/GenBank/DDBJ whole genome shotgun (WGS) entry which is preliminary data.</text>
</comment>
<evidence type="ECO:0000256" key="1">
    <source>
        <dbReference type="SAM" id="Phobius"/>
    </source>
</evidence>
<sequence length="201" mass="22358">MNSPEENPYASPCVDEIVLAEPGDIEIDNRDFYIESGKVVGVSRLHLPEVYFYCAADIVDDDSRRKCAKFYRRHREELRPPTVVRLFYSVCSGCASKDDAWTRRGSIVFNSQVVAAILSVVLIFELFSVIAIYESAESEFAIVVGAIVFFLLGLCGVAAFGAIVGCEYCSTKVSKTPKLVRFDGDMMVISRAGKKFCERYG</sequence>
<keyword evidence="1" id="KW-0472">Membrane</keyword>
<keyword evidence="1" id="KW-0812">Transmembrane</keyword>
<keyword evidence="1" id="KW-1133">Transmembrane helix</keyword>
<accession>A0A2S8GI51</accession>
<dbReference type="OrthoDB" id="277901at2"/>
<organism evidence="2 3">
    <name type="scientific">Blastopirellula marina</name>
    <dbReference type="NCBI Taxonomy" id="124"/>
    <lineage>
        <taxon>Bacteria</taxon>
        <taxon>Pseudomonadati</taxon>
        <taxon>Planctomycetota</taxon>
        <taxon>Planctomycetia</taxon>
        <taxon>Pirellulales</taxon>
        <taxon>Pirellulaceae</taxon>
        <taxon>Blastopirellula</taxon>
    </lineage>
</organism>
<feature type="transmembrane region" description="Helical" evidence="1">
    <location>
        <begin position="140"/>
        <end position="165"/>
    </location>
</feature>
<feature type="transmembrane region" description="Helical" evidence="1">
    <location>
        <begin position="113"/>
        <end position="134"/>
    </location>
</feature>
<evidence type="ECO:0000313" key="3">
    <source>
        <dbReference type="Proteomes" id="UP000237819"/>
    </source>
</evidence>
<proteinExistence type="predicted"/>
<dbReference type="AlphaFoldDB" id="A0A2S8GI51"/>
<protein>
    <submittedName>
        <fullName evidence="2">Uncharacterized protein</fullName>
    </submittedName>
</protein>